<evidence type="ECO:0000313" key="2">
    <source>
        <dbReference type="Proteomes" id="UP000798488"/>
    </source>
</evidence>
<proteinExistence type="predicted"/>
<keyword evidence="2" id="KW-1185">Reference proteome</keyword>
<sequence length="81" mass="9098">MFLQSNDGSQLTHCLYGIVTFFANGVPKPITGEPVPYSLDMEPDSGVKDIAKRLARWTRRRPRMYAWEAPAECPNRDSVAA</sequence>
<dbReference type="Proteomes" id="UP000798488">
    <property type="component" value="Unassembled WGS sequence"/>
</dbReference>
<protein>
    <submittedName>
        <fullName evidence="1">Uncharacterized protein</fullName>
    </submittedName>
</protein>
<dbReference type="RefSeq" id="WP_161821370.1">
    <property type="nucleotide sequence ID" value="NZ_LSRS01000002.1"/>
</dbReference>
<organism evidence="1 2">
    <name type="scientific">Sporotomaculum syntrophicum</name>
    <dbReference type="NCBI Taxonomy" id="182264"/>
    <lineage>
        <taxon>Bacteria</taxon>
        <taxon>Bacillati</taxon>
        <taxon>Bacillota</taxon>
        <taxon>Clostridia</taxon>
        <taxon>Eubacteriales</taxon>
        <taxon>Desulfallaceae</taxon>
        <taxon>Sporotomaculum</taxon>
    </lineage>
</organism>
<evidence type="ECO:0000313" key="1">
    <source>
        <dbReference type="EMBL" id="KAF1086261.1"/>
    </source>
</evidence>
<dbReference type="AlphaFoldDB" id="A0A9D3AZ79"/>
<name>A0A9D3AZ79_9FIRM</name>
<accession>A0A9D3AZ79</accession>
<comment type="caution">
    <text evidence="1">The sequence shown here is derived from an EMBL/GenBank/DDBJ whole genome shotgun (WGS) entry which is preliminary data.</text>
</comment>
<dbReference type="EMBL" id="LSRS01000002">
    <property type="protein sequence ID" value="KAF1086261.1"/>
    <property type="molecule type" value="Genomic_DNA"/>
</dbReference>
<reference evidence="1" key="1">
    <citation type="submission" date="2016-02" db="EMBL/GenBank/DDBJ databases">
        <title>Draft Genome Sequence of Sporotomaculum syntrophicum Strain FB, a Syntrophic Benzoate Degrader.</title>
        <authorList>
            <person name="Nobu M.K."/>
            <person name="Narihiro T."/>
            <person name="Qiu Y.-L."/>
            <person name="Ohashi A."/>
            <person name="Liu W.-T."/>
            <person name="Yuji S."/>
        </authorList>
    </citation>
    <scope>NUCLEOTIDE SEQUENCE</scope>
    <source>
        <strain evidence="1">FB</strain>
    </source>
</reference>
<gene>
    <name evidence="1" type="ORF">SPSYN_01005</name>
</gene>